<keyword evidence="3" id="KW-1185">Reference proteome</keyword>
<evidence type="ECO:0008006" key="4">
    <source>
        <dbReference type="Google" id="ProtNLM"/>
    </source>
</evidence>
<proteinExistence type="predicted"/>
<feature type="chain" id="PRO_5032722630" description="DUF192 domain-containing protein" evidence="1">
    <location>
        <begin position="26"/>
        <end position="185"/>
    </location>
</feature>
<dbReference type="AlphaFoldDB" id="A0A841J6B6"/>
<evidence type="ECO:0000313" key="3">
    <source>
        <dbReference type="Proteomes" id="UP000552700"/>
    </source>
</evidence>
<evidence type="ECO:0000313" key="2">
    <source>
        <dbReference type="EMBL" id="MBB6125076.1"/>
    </source>
</evidence>
<feature type="signal peptide" evidence="1">
    <location>
        <begin position="1"/>
        <end position="25"/>
    </location>
</feature>
<dbReference type="EMBL" id="JACIJP010000005">
    <property type="protein sequence ID" value="MBB6125076.1"/>
    <property type="molecule type" value="Genomic_DNA"/>
</dbReference>
<accession>A0A841J6B6</accession>
<dbReference type="PANTHER" id="PTHR37953:SF1">
    <property type="entry name" value="UPF0127 PROTEIN MJ1496"/>
    <property type="match status" value="1"/>
</dbReference>
<keyword evidence="1" id="KW-0732">Signal</keyword>
<reference evidence="2 3" key="1">
    <citation type="submission" date="2020-08" db="EMBL/GenBank/DDBJ databases">
        <title>Genomic Encyclopedia of Type Strains, Phase IV (KMG-IV): sequencing the most valuable type-strain genomes for metagenomic binning, comparative biology and taxonomic classification.</title>
        <authorList>
            <person name="Goeker M."/>
        </authorList>
    </citation>
    <scope>NUCLEOTIDE SEQUENCE [LARGE SCALE GENOMIC DNA]</scope>
    <source>
        <strain evidence="2 3">DSM 102255</strain>
    </source>
</reference>
<sequence length="185" mass="19631">MRQGTAQNFIAGVALCLVALSGCKAAPERQPSALSQAMPTVPLVIQQGDRGVSSSSFTVEIALTPAQQERGLMFRKSVPDKGGMLFPMDPPRTASFWMKNTLIPLDIIFIRTDGTIAMIAEQTTPHSLAPISAGIPVAAVLELRGGRSRELGLAVDDRVSWGACTARPVSTRPTTTTPDNFCPAP</sequence>
<organism evidence="2 3">
    <name type="scientific">Sphingobium subterraneum</name>
    <dbReference type="NCBI Taxonomy" id="627688"/>
    <lineage>
        <taxon>Bacteria</taxon>
        <taxon>Pseudomonadati</taxon>
        <taxon>Pseudomonadota</taxon>
        <taxon>Alphaproteobacteria</taxon>
        <taxon>Sphingomonadales</taxon>
        <taxon>Sphingomonadaceae</taxon>
        <taxon>Sphingobium</taxon>
    </lineage>
</organism>
<protein>
    <recommendedName>
        <fullName evidence="4">DUF192 domain-containing protein</fullName>
    </recommendedName>
</protein>
<dbReference type="Gene3D" id="2.60.120.1140">
    <property type="entry name" value="Protein of unknown function DUF192"/>
    <property type="match status" value="1"/>
</dbReference>
<gene>
    <name evidence="2" type="ORF">FHS92_002833</name>
</gene>
<evidence type="ECO:0000256" key="1">
    <source>
        <dbReference type="SAM" id="SignalP"/>
    </source>
</evidence>
<name>A0A841J6B6_9SPHN</name>
<dbReference type="PROSITE" id="PS51257">
    <property type="entry name" value="PROKAR_LIPOPROTEIN"/>
    <property type="match status" value="1"/>
</dbReference>
<dbReference type="InterPro" id="IPR038695">
    <property type="entry name" value="Saro_0823-like_sf"/>
</dbReference>
<dbReference type="RefSeq" id="WP_184081383.1">
    <property type="nucleotide sequence ID" value="NZ_JACIJP010000005.1"/>
</dbReference>
<dbReference type="Proteomes" id="UP000552700">
    <property type="component" value="Unassembled WGS sequence"/>
</dbReference>
<comment type="caution">
    <text evidence="2">The sequence shown here is derived from an EMBL/GenBank/DDBJ whole genome shotgun (WGS) entry which is preliminary data.</text>
</comment>
<dbReference type="InterPro" id="IPR003795">
    <property type="entry name" value="DUF192"/>
</dbReference>
<dbReference type="Pfam" id="PF02643">
    <property type="entry name" value="DUF192"/>
    <property type="match status" value="1"/>
</dbReference>
<dbReference type="PANTHER" id="PTHR37953">
    <property type="entry name" value="UPF0127 PROTEIN MJ1496"/>
    <property type="match status" value="1"/>
</dbReference>